<dbReference type="EMBL" id="MU005575">
    <property type="protein sequence ID" value="KAF2687441.1"/>
    <property type="molecule type" value="Genomic_DNA"/>
</dbReference>
<evidence type="ECO:0000313" key="3">
    <source>
        <dbReference type="Proteomes" id="UP000799291"/>
    </source>
</evidence>
<feature type="compositionally biased region" description="Basic and acidic residues" evidence="1">
    <location>
        <begin position="152"/>
        <end position="161"/>
    </location>
</feature>
<name>A0A6G1JB50_9PLEO</name>
<accession>A0A6G1JB50</accession>
<protein>
    <submittedName>
        <fullName evidence="2">Uncharacterized protein</fullName>
    </submittedName>
</protein>
<dbReference type="Proteomes" id="UP000799291">
    <property type="component" value="Unassembled WGS sequence"/>
</dbReference>
<reference evidence="2" key="1">
    <citation type="journal article" date="2020" name="Stud. Mycol.">
        <title>101 Dothideomycetes genomes: a test case for predicting lifestyles and emergence of pathogens.</title>
        <authorList>
            <person name="Haridas S."/>
            <person name="Albert R."/>
            <person name="Binder M."/>
            <person name="Bloem J."/>
            <person name="Labutti K."/>
            <person name="Salamov A."/>
            <person name="Andreopoulos B."/>
            <person name="Baker S."/>
            <person name="Barry K."/>
            <person name="Bills G."/>
            <person name="Bluhm B."/>
            <person name="Cannon C."/>
            <person name="Castanera R."/>
            <person name="Culley D."/>
            <person name="Daum C."/>
            <person name="Ezra D."/>
            <person name="Gonzalez J."/>
            <person name="Henrissat B."/>
            <person name="Kuo A."/>
            <person name="Liang C."/>
            <person name="Lipzen A."/>
            <person name="Lutzoni F."/>
            <person name="Magnuson J."/>
            <person name="Mondo S."/>
            <person name="Nolan M."/>
            <person name="Ohm R."/>
            <person name="Pangilinan J."/>
            <person name="Park H.-J."/>
            <person name="Ramirez L."/>
            <person name="Alfaro M."/>
            <person name="Sun H."/>
            <person name="Tritt A."/>
            <person name="Yoshinaga Y."/>
            <person name="Zwiers L.-H."/>
            <person name="Turgeon B."/>
            <person name="Goodwin S."/>
            <person name="Spatafora J."/>
            <person name="Crous P."/>
            <person name="Grigoriev I."/>
        </authorList>
    </citation>
    <scope>NUCLEOTIDE SEQUENCE</scope>
    <source>
        <strain evidence="2">CBS 122367</strain>
    </source>
</reference>
<proteinExistence type="predicted"/>
<sequence>MSMSAVTHSSPAAASMRTLRMWLARPAKAAAQSCTPHFTKKLCTEQIRSDRVGLVKPATALPGLGYCKQDAYPVVLTSVLSLQYPFRRIVSSRLRLAHPTPLQLPPSLHNIPRLYEFWVEQHTRTTHRSISSPPSKKSRRLIKPYLGHQITRIEHPEKDRNQPFPCPQPPSNLPPAFSKPPSTSVIIQFARQPRKMRTFRKARAPSPQLSLRSAARLWP</sequence>
<feature type="region of interest" description="Disordered" evidence="1">
    <location>
        <begin position="152"/>
        <end position="183"/>
    </location>
</feature>
<evidence type="ECO:0000313" key="2">
    <source>
        <dbReference type="EMBL" id="KAF2687441.1"/>
    </source>
</evidence>
<organism evidence="2 3">
    <name type="scientific">Lentithecium fluviatile CBS 122367</name>
    <dbReference type="NCBI Taxonomy" id="1168545"/>
    <lineage>
        <taxon>Eukaryota</taxon>
        <taxon>Fungi</taxon>
        <taxon>Dikarya</taxon>
        <taxon>Ascomycota</taxon>
        <taxon>Pezizomycotina</taxon>
        <taxon>Dothideomycetes</taxon>
        <taxon>Pleosporomycetidae</taxon>
        <taxon>Pleosporales</taxon>
        <taxon>Massarineae</taxon>
        <taxon>Lentitheciaceae</taxon>
        <taxon>Lentithecium</taxon>
    </lineage>
</organism>
<evidence type="ECO:0000256" key="1">
    <source>
        <dbReference type="SAM" id="MobiDB-lite"/>
    </source>
</evidence>
<feature type="compositionally biased region" description="Pro residues" evidence="1">
    <location>
        <begin position="164"/>
        <end position="173"/>
    </location>
</feature>
<feature type="region of interest" description="Disordered" evidence="1">
    <location>
        <begin position="196"/>
        <end position="219"/>
    </location>
</feature>
<dbReference type="AlphaFoldDB" id="A0A6G1JB50"/>
<keyword evidence="3" id="KW-1185">Reference proteome</keyword>
<gene>
    <name evidence="2" type="ORF">K458DRAFT_190909</name>
</gene>